<feature type="region of interest" description="Disordered" evidence="1">
    <location>
        <begin position="620"/>
        <end position="657"/>
    </location>
</feature>
<gene>
    <name evidence="2" type="ORF">CLV41_10213</name>
</gene>
<proteinExistence type="predicted"/>
<accession>A0A2S3UY10</accession>
<organism evidence="2 3">
    <name type="scientific">Roseibium marinum</name>
    <dbReference type="NCBI Taxonomy" id="281252"/>
    <lineage>
        <taxon>Bacteria</taxon>
        <taxon>Pseudomonadati</taxon>
        <taxon>Pseudomonadota</taxon>
        <taxon>Alphaproteobacteria</taxon>
        <taxon>Hyphomicrobiales</taxon>
        <taxon>Stappiaceae</taxon>
        <taxon>Roseibium</taxon>
    </lineage>
</organism>
<evidence type="ECO:0000313" key="3">
    <source>
        <dbReference type="Proteomes" id="UP000236959"/>
    </source>
</evidence>
<dbReference type="Proteomes" id="UP000236959">
    <property type="component" value="Unassembled WGS sequence"/>
</dbReference>
<comment type="caution">
    <text evidence="2">The sequence shown here is derived from an EMBL/GenBank/DDBJ whole genome shotgun (WGS) entry which is preliminary data.</text>
</comment>
<dbReference type="RefSeq" id="WP_146048527.1">
    <property type="nucleotide sequence ID" value="NZ_PPCN01000002.1"/>
</dbReference>
<reference evidence="2 3" key="1">
    <citation type="submission" date="2018-01" db="EMBL/GenBank/DDBJ databases">
        <title>Genomic Encyclopedia of Archaeal and Bacterial Type Strains, Phase II (KMG-II): from individual species to whole genera.</title>
        <authorList>
            <person name="Goeker M."/>
        </authorList>
    </citation>
    <scope>NUCLEOTIDE SEQUENCE [LARGE SCALE GENOMIC DNA]</scope>
    <source>
        <strain evidence="2 3">DSM 17023</strain>
    </source>
</reference>
<protein>
    <submittedName>
        <fullName evidence="2">Uncharacterized protein</fullName>
    </submittedName>
</protein>
<evidence type="ECO:0000256" key="1">
    <source>
        <dbReference type="SAM" id="MobiDB-lite"/>
    </source>
</evidence>
<dbReference type="AlphaFoldDB" id="A0A2S3UY10"/>
<sequence>MELPAKPCWDVVDVSSVIRNEALEDHEGVFLATHTPIAGIAVSGSHAGDINGQDEEAVLAALSVPSREHAFCVVQGEPGSGKSHLIRWLSVNWPEGTDVKLLIQRADGSLEGALRQLRERLPSEFHDLFDKLGRRHRASEQGRANILLSHLATALDPGHFDPPLEDDEWCRANRPGELVGHLNVKREWKGPARILRLMEGGGPGTSDERNSQSASFDLFDIEDLAACCACIRGSGVLPATEKLAHKLMNEARSVAEFRTEGWTAEEIEREHADQLPYSIPLMSALNRRRNDAVQNLLGVSAEGLKTLFRQVREELGKRGARLVLLLEDITSWEGIDDSLIDALVTNAETRGADSARDMCPLISVVGVTPAYYQKLHGNYRGRITHELSLGEASAEGEFQDVVTLRHRESRLSFVARYLTAVRAGTGALGKWRERRREEPTHPPPNRCDHCSVREGCHHTFGKVDGIGLFPFTADALDRFFLALNDRDGGMTWRTPRGMLQAVLTPVLGQAPALIDGKFPTALLESRGLVQDSRNLSPLLERTLEVAFPEDMDERIRMRRVLAYWGNRERADTTELSSGELAFAEVPAGVFSTFCLPWLGGQAAESTDSLPRSPLAYPALAESSSSEVKQPVPSASRPTPAPERRLPPSKRKAPTRSELERLRSQLRNWIDSGHLDTPSEWNKRVHDLVQTIDSRRIELDPYTFRRLLTQEQVKIEGTGPAHRSYFIVPLEKWVQEGLEADIALRLDKDMSIRALEFHRRALAVMMHRLEELASDYADQRLSLWQDGSRWSPVPAFTQVLLARAWLRGAVFADDPLHEQLRAILSDETEAESDPTARSQPWRDYLASTKDWHERLRKGLREMLGTPQGGSQGFGLADVSLAAGAIRRLRTTLRFDSLPDTAVETQVREIDKIRDLIGNVEGGLARIVNIEARQVRDRVEILRVNLRGRSIRAHLARVDGAIEAVSNQLSNADPAKVKGWKEDLHRAEQRLEAAADTRVEDFMLNFSSDSDGMPGGNAAVLGSLARAPARDLEAFRDLSQRGEQVVATLLDHVRDCVRAGASSASLEEIHEVGRAFKAAIGESGTESS</sequence>
<evidence type="ECO:0000313" key="2">
    <source>
        <dbReference type="EMBL" id="POF32611.1"/>
    </source>
</evidence>
<dbReference type="OrthoDB" id="2081291at2"/>
<dbReference type="EMBL" id="PPCN01000002">
    <property type="protein sequence ID" value="POF32611.1"/>
    <property type="molecule type" value="Genomic_DNA"/>
</dbReference>
<keyword evidence="3" id="KW-1185">Reference proteome</keyword>
<name>A0A2S3UY10_9HYPH</name>